<dbReference type="KEGG" id="baus:BAnh1_09730"/>
<reference evidence="1 2" key="1">
    <citation type="journal article" date="2013" name="PLoS Genet.">
        <title>A gene transfer agent and a dynamic repertoire of secretion systems hold the keys to the explosive radiation of the emerging pathogen Bartonella.</title>
        <authorList>
            <person name="Guy L."/>
            <person name="Nystedt B."/>
            <person name="Toft C."/>
            <person name="Zaremba-Niedzwiedzka K."/>
            <person name="Berglund E.C."/>
            <person name="Granberg F."/>
            <person name="Naslund K."/>
            <person name="Eriksson A.S."/>
            <person name="Andersson S.G."/>
        </authorList>
    </citation>
    <scope>NUCLEOTIDE SEQUENCE [LARGE SCALE GENOMIC DNA]</scope>
    <source>
        <strain evidence="1 2">Aust/NH1</strain>
    </source>
</reference>
<dbReference type="HOGENOM" id="CLU_1923457_0_0_5"/>
<evidence type="ECO:0000313" key="2">
    <source>
        <dbReference type="Proteomes" id="UP000011729"/>
    </source>
</evidence>
<sequence length="131" mass="14603">MRDVLSPRVTAEQISERLVPVLEVMRLPVNANGEQAAIGYFMALNEVSSVIFDYVIHQIAKGRISEFHSTFAPTGPALAVYCENLEKQEISKITSIERILRAPEQQAAAPRISEEKFQLLFGQLKQTKGMG</sequence>
<dbReference type="EMBL" id="CP003123">
    <property type="protein sequence ID" value="AGF74845.1"/>
    <property type="molecule type" value="Genomic_DNA"/>
</dbReference>
<dbReference type="PATRIC" id="fig|1094489.3.peg.1190"/>
<gene>
    <name evidence="1" type="ordered locus">BAnh1_09730</name>
</gene>
<keyword evidence="2" id="KW-1185">Reference proteome</keyword>
<dbReference type="STRING" id="1094489.BAnh1_09730"/>
<name>M1P4R2_BARAA</name>
<dbReference type="Proteomes" id="UP000011729">
    <property type="component" value="Chromosome"/>
</dbReference>
<accession>M1P4R2</accession>
<protein>
    <submittedName>
        <fullName evidence="1">Uncharacterized protein</fullName>
    </submittedName>
</protein>
<proteinExistence type="predicted"/>
<organism evidence="1 2">
    <name type="scientific">Bartonella australis (strain Aust/NH1)</name>
    <dbReference type="NCBI Taxonomy" id="1094489"/>
    <lineage>
        <taxon>Bacteria</taxon>
        <taxon>Pseudomonadati</taxon>
        <taxon>Pseudomonadota</taxon>
        <taxon>Alphaproteobacteria</taxon>
        <taxon>Hyphomicrobiales</taxon>
        <taxon>Bartonellaceae</taxon>
        <taxon>Bartonella</taxon>
    </lineage>
</organism>
<dbReference type="AlphaFoldDB" id="M1P4R2"/>
<evidence type="ECO:0000313" key="1">
    <source>
        <dbReference type="EMBL" id="AGF74845.1"/>
    </source>
</evidence>